<evidence type="ECO:0000313" key="1">
    <source>
        <dbReference type="EMBL" id="BAS85603.1"/>
    </source>
</evidence>
<keyword evidence="2" id="KW-1185">Reference proteome</keyword>
<dbReference type="PaxDb" id="39947-A0A0P0W0Z3"/>
<organism evidence="1 2">
    <name type="scientific">Oryza sativa subsp. japonica</name>
    <name type="common">Rice</name>
    <dbReference type="NCBI Taxonomy" id="39947"/>
    <lineage>
        <taxon>Eukaryota</taxon>
        <taxon>Viridiplantae</taxon>
        <taxon>Streptophyta</taxon>
        <taxon>Embryophyta</taxon>
        <taxon>Tracheophyta</taxon>
        <taxon>Spermatophyta</taxon>
        <taxon>Magnoliopsida</taxon>
        <taxon>Liliopsida</taxon>
        <taxon>Poales</taxon>
        <taxon>Poaceae</taxon>
        <taxon>BOP clade</taxon>
        <taxon>Oryzoideae</taxon>
        <taxon>Oryzeae</taxon>
        <taxon>Oryzinae</taxon>
        <taxon>Oryza</taxon>
        <taxon>Oryza sativa</taxon>
    </lineage>
</organism>
<dbReference type="InParanoid" id="A0A0P0W0Z3"/>
<reference evidence="2" key="1">
    <citation type="journal article" date="2005" name="Nature">
        <title>The map-based sequence of the rice genome.</title>
        <authorList>
            <consortium name="International rice genome sequencing project (IRGSP)"/>
            <person name="Matsumoto T."/>
            <person name="Wu J."/>
            <person name="Kanamori H."/>
            <person name="Katayose Y."/>
            <person name="Fujisawa M."/>
            <person name="Namiki N."/>
            <person name="Mizuno H."/>
            <person name="Yamamoto K."/>
            <person name="Antonio B.A."/>
            <person name="Baba T."/>
            <person name="Sakata K."/>
            <person name="Nagamura Y."/>
            <person name="Aoki H."/>
            <person name="Arikawa K."/>
            <person name="Arita K."/>
            <person name="Bito T."/>
            <person name="Chiden Y."/>
            <person name="Fujitsuka N."/>
            <person name="Fukunaka R."/>
            <person name="Hamada M."/>
            <person name="Harada C."/>
            <person name="Hayashi A."/>
            <person name="Hijishita S."/>
            <person name="Honda M."/>
            <person name="Hosokawa S."/>
            <person name="Ichikawa Y."/>
            <person name="Idonuma A."/>
            <person name="Iijima M."/>
            <person name="Ikeda M."/>
            <person name="Ikeno M."/>
            <person name="Ito K."/>
            <person name="Ito S."/>
            <person name="Ito T."/>
            <person name="Ito Y."/>
            <person name="Ito Y."/>
            <person name="Iwabuchi A."/>
            <person name="Kamiya K."/>
            <person name="Karasawa W."/>
            <person name="Kurita K."/>
            <person name="Katagiri S."/>
            <person name="Kikuta A."/>
            <person name="Kobayashi H."/>
            <person name="Kobayashi N."/>
            <person name="Machita K."/>
            <person name="Maehara T."/>
            <person name="Masukawa M."/>
            <person name="Mizubayashi T."/>
            <person name="Mukai Y."/>
            <person name="Nagasaki H."/>
            <person name="Nagata Y."/>
            <person name="Naito S."/>
            <person name="Nakashima M."/>
            <person name="Nakama Y."/>
            <person name="Nakamichi Y."/>
            <person name="Nakamura M."/>
            <person name="Meguro A."/>
            <person name="Negishi M."/>
            <person name="Ohta I."/>
            <person name="Ohta T."/>
            <person name="Okamoto M."/>
            <person name="Ono N."/>
            <person name="Saji S."/>
            <person name="Sakaguchi M."/>
            <person name="Sakai K."/>
            <person name="Shibata M."/>
            <person name="Shimokawa T."/>
            <person name="Song J."/>
            <person name="Takazaki Y."/>
            <person name="Terasawa K."/>
            <person name="Tsugane M."/>
            <person name="Tsuji K."/>
            <person name="Ueda S."/>
            <person name="Waki K."/>
            <person name="Yamagata H."/>
            <person name="Yamamoto M."/>
            <person name="Yamamoto S."/>
            <person name="Yamane H."/>
            <person name="Yoshiki S."/>
            <person name="Yoshihara R."/>
            <person name="Yukawa K."/>
            <person name="Zhong H."/>
            <person name="Yano M."/>
            <person name="Yuan Q."/>
            <person name="Ouyang S."/>
            <person name="Liu J."/>
            <person name="Jones K.M."/>
            <person name="Gansberger K."/>
            <person name="Moffat K."/>
            <person name="Hill J."/>
            <person name="Bera J."/>
            <person name="Fadrosh D."/>
            <person name="Jin S."/>
            <person name="Johri S."/>
            <person name="Kim M."/>
            <person name="Overton L."/>
            <person name="Reardon M."/>
            <person name="Tsitrin T."/>
            <person name="Vuong H."/>
            <person name="Weaver B."/>
            <person name="Ciecko A."/>
            <person name="Tallon L."/>
            <person name="Jackson J."/>
            <person name="Pai G."/>
            <person name="Aken S.V."/>
            <person name="Utterback T."/>
            <person name="Reidmuller S."/>
            <person name="Feldblyum T."/>
            <person name="Hsiao J."/>
            <person name="Zismann V."/>
            <person name="Iobst S."/>
            <person name="de Vazeille A.R."/>
            <person name="Buell C.R."/>
            <person name="Ying K."/>
            <person name="Li Y."/>
            <person name="Lu T."/>
            <person name="Huang Y."/>
            <person name="Zhao Q."/>
            <person name="Feng Q."/>
            <person name="Zhang L."/>
            <person name="Zhu J."/>
            <person name="Weng Q."/>
            <person name="Mu J."/>
            <person name="Lu Y."/>
            <person name="Fan D."/>
            <person name="Liu Y."/>
            <person name="Guan J."/>
            <person name="Zhang Y."/>
            <person name="Yu S."/>
            <person name="Liu X."/>
            <person name="Zhang Y."/>
            <person name="Hong G."/>
            <person name="Han B."/>
            <person name="Choisne N."/>
            <person name="Demange N."/>
            <person name="Orjeda G."/>
            <person name="Samain S."/>
            <person name="Cattolico L."/>
            <person name="Pelletier E."/>
            <person name="Couloux A."/>
            <person name="Segurens B."/>
            <person name="Wincker P."/>
            <person name="D'Hont A."/>
            <person name="Scarpelli C."/>
            <person name="Weissenbach J."/>
            <person name="Salanoubat M."/>
            <person name="Quetier F."/>
            <person name="Yu Y."/>
            <person name="Kim H.R."/>
            <person name="Rambo T."/>
            <person name="Currie J."/>
            <person name="Collura K."/>
            <person name="Luo M."/>
            <person name="Yang T."/>
            <person name="Ammiraju J.S.S."/>
            <person name="Engler F."/>
            <person name="Soderlund C."/>
            <person name="Wing R.A."/>
            <person name="Palmer L.E."/>
            <person name="de la Bastide M."/>
            <person name="Spiegel L."/>
            <person name="Nascimento L."/>
            <person name="Zutavern T."/>
            <person name="O'Shaughnessy A."/>
            <person name="Dike S."/>
            <person name="Dedhia N."/>
            <person name="Preston R."/>
            <person name="Balija V."/>
            <person name="McCombie W.R."/>
            <person name="Chow T."/>
            <person name="Chen H."/>
            <person name="Chung M."/>
            <person name="Chen C."/>
            <person name="Shaw J."/>
            <person name="Wu H."/>
            <person name="Hsiao K."/>
            <person name="Chao Y."/>
            <person name="Chu M."/>
            <person name="Cheng C."/>
            <person name="Hour A."/>
            <person name="Lee P."/>
            <person name="Lin S."/>
            <person name="Lin Y."/>
            <person name="Liou J."/>
            <person name="Liu S."/>
            <person name="Hsing Y."/>
            <person name="Raghuvanshi S."/>
            <person name="Mohanty A."/>
            <person name="Bharti A.K."/>
            <person name="Gaur A."/>
            <person name="Gupta V."/>
            <person name="Kumar D."/>
            <person name="Ravi V."/>
            <person name="Vij S."/>
            <person name="Kapur A."/>
            <person name="Khurana P."/>
            <person name="Khurana P."/>
            <person name="Khurana J.P."/>
            <person name="Tyagi A.K."/>
            <person name="Gaikwad K."/>
            <person name="Singh A."/>
            <person name="Dalal V."/>
            <person name="Srivastava S."/>
            <person name="Dixit A."/>
            <person name="Pal A.K."/>
            <person name="Ghazi I.A."/>
            <person name="Yadav M."/>
            <person name="Pandit A."/>
            <person name="Bhargava A."/>
            <person name="Sureshbabu K."/>
            <person name="Batra K."/>
            <person name="Sharma T.R."/>
            <person name="Mohapatra T."/>
            <person name="Singh N.K."/>
            <person name="Messing J."/>
            <person name="Nelson A.B."/>
            <person name="Fuks G."/>
            <person name="Kavchok S."/>
            <person name="Keizer G."/>
            <person name="Linton E."/>
            <person name="Llaca V."/>
            <person name="Song R."/>
            <person name="Tanyolac B."/>
            <person name="Young S."/>
            <person name="Ho-Il K."/>
            <person name="Hahn J.H."/>
            <person name="Sangsakoo G."/>
            <person name="Vanavichit A."/>
            <person name="de Mattos Luiz.A.T."/>
            <person name="Zimmer P.D."/>
            <person name="Malone G."/>
            <person name="Dellagostin O."/>
            <person name="de Oliveira A.C."/>
            <person name="Bevan M."/>
            <person name="Bancroft I."/>
            <person name="Minx P."/>
            <person name="Cordum H."/>
            <person name="Wilson R."/>
            <person name="Cheng Z."/>
            <person name="Jin W."/>
            <person name="Jiang J."/>
            <person name="Leong S.A."/>
            <person name="Iwama H."/>
            <person name="Gojobori T."/>
            <person name="Itoh T."/>
            <person name="Niimura Y."/>
            <person name="Fujii Y."/>
            <person name="Habara T."/>
            <person name="Sakai H."/>
            <person name="Sato Y."/>
            <person name="Wilson G."/>
            <person name="Kumar K."/>
            <person name="McCouch S."/>
            <person name="Juretic N."/>
            <person name="Hoen D."/>
            <person name="Wright S."/>
            <person name="Bruskiewich R."/>
            <person name="Bureau T."/>
            <person name="Miyao A."/>
            <person name="Hirochika H."/>
            <person name="Nishikawa T."/>
            <person name="Kadowaki K."/>
            <person name="Sugiura M."/>
            <person name="Burr B."/>
            <person name="Sasaki T."/>
        </authorList>
    </citation>
    <scope>NUCLEOTIDE SEQUENCE [LARGE SCALE GENOMIC DNA]</scope>
    <source>
        <strain evidence="2">cv. Nipponbare</strain>
    </source>
</reference>
<evidence type="ECO:0000313" key="2">
    <source>
        <dbReference type="Proteomes" id="UP000059680"/>
    </source>
</evidence>
<name>A0A0P0W0Z3_ORYSJ</name>
<feature type="non-terminal residue" evidence="1">
    <location>
        <position position="140"/>
    </location>
</feature>
<dbReference type="Gramene" id="Os03t0661250-00">
    <property type="protein sequence ID" value="Os03t0661250-00"/>
    <property type="gene ID" value="Os03g0661250"/>
</dbReference>
<dbReference type="FunCoup" id="A0A0P0W0Z3">
    <property type="interactions" value="1"/>
</dbReference>
<feature type="non-terminal residue" evidence="1">
    <location>
        <position position="1"/>
    </location>
</feature>
<sequence>EGAEADVVEGLVVEDHALVGVLDELVHGQRRVVGLHHGVRHLGRREHGEGQHHAVRVLLPDLGDEQRAHARPRASSQRVAHLESCTHKIAFLGLLADDVEDGVDELGALGVVALGPVVAGAGLAEDEVVGAEDAADGAGA</sequence>
<dbReference type="eggNOG" id="ENOG502ST1P">
    <property type="taxonomic scope" value="Eukaryota"/>
</dbReference>
<proteinExistence type="predicted"/>
<reference evidence="1 2" key="2">
    <citation type="journal article" date="2013" name="Plant Cell Physiol.">
        <title>Rice Annotation Project Database (RAP-DB): an integrative and interactive database for rice genomics.</title>
        <authorList>
            <person name="Sakai H."/>
            <person name="Lee S.S."/>
            <person name="Tanaka T."/>
            <person name="Numa H."/>
            <person name="Kim J."/>
            <person name="Kawahara Y."/>
            <person name="Wakimoto H."/>
            <person name="Yang C.C."/>
            <person name="Iwamoto M."/>
            <person name="Abe T."/>
            <person name="Yamada Y."/>
            <person name="Muto A."/>
            <person name="Inokuchi H."/>
            <person name="Ikemura T."/>
            <person name="Matsumoto T."/>
            <person name="Sasaki T."/>
            <person name="Itoh T."/>
        </authorList>
    </citation>
    <scope>NUCLEOTIDE SEQUENCE [LARGE SCALE GENOMIC DNA]</scope>
    <source>
        <strain evidence="2">cv. Nipponbare</strain>
    </source>
</reference>
<reference evidence="1 2" key="3">
    <citation type="journal article" date="2013" name="Rice">
        <title>Improvement of the Oryza sativa Nipponbare reference genome using next generation sequence and optical map data.</title>
        <authorList>
            <person name="Kawahara Y."/>
            <person name="de la Bastide M."/>
            <person name="Hamilton J.P."/>
            <person name="Kanamori H."/>
            <person name="McCombie W.R."/>
            <person name="Ouyang S."/>
            <person name="Schwartz D.C."/>
            <person name="Tanaka T."/>
            <person name="Wu J."/>
            <person name="Zhou S."/>
            <person name="Childs K.L."/>
            <person name="Davidson R.M."/>
            <person name="Lin H."/>
            <person name="Quesada-Ocampo L."/>
            <person name="Vaillancourt B."/>
            <person name="Sakai H."/>
            <person name="Lee S.S."/>
            <person name="Kim J."/>
            <person name="Numa H."/>
            <person name="Itoh T."/>
            <person name="Buell C.R."/>
            <person name="Matsumoto T."/>
        </authorList>
    </citation>
    <scope>NUCLEOTIDE SEQUENCE [LARGE SCALE GENOMIC DNA]</scope>
    <source>
        <strain evidence="2">cv. Nipponbare</strain>
    </source>
</reference>
<accession>A0A0P0W0Z3</accession>
<protein>
    <submittedName>
        <fullName evidence="1">Os03g0661250 protein</fullName>
    </submittedName>
</protein>
<dbReference type="EMBL" id="AP014959">
    <property type="protein sequence ID" value="BAS85603.1"/>
    <property type="molecule type" value="Genomic_DNA"/>
</dbReference>
<dbReference type="AlphaFoldDB" id="A0A0P0W0Z3"/>
<gene>
    <name evidence="1" type="ordered locus">Os03g0661250</name>
    <name evidence="1" type="ORF">OSNPB_030661250</name>
</gene>
<dbReference type="Proteomes" id="UP000059680">
    <property type="component" value="Chromosome 3"/>
</dbReference>